<keyword evidence="2" id="KW-1133">Transmembrane helix</keyword>
<feature type="transmembrane region" description="Helical" evidence="2">
    <location>
        <begin position="27"/>
        <end position="44"/>
    </location>
</feature>
<accession>A0A8S5N9B8</accession>
<protein>
    <submittedName>
        <fullName evidence="3">Essential protein Yae1, N terminal</fullName>
    </submittedName>
</protein>
<proteinExistence type="predicted"/>
<reference evidence="3" key="1">
    <citation type="journal article" date="2021" name="Proc. Natl. Acad. Sci. U.S.A.">
        <title>A Catalog of Tens of Thousands of Viruses from Human Metagenomes Reveals Hidden Associations with Chronic Diseases.</title>
        <authorList>
            <person name="Tisza M.J."/>
            <person name="Buck C.B."/>
        </authorList>
    </citation>
    <scope>NUCLEOTIDE SEQUENCE</scope>
    <source>
        <strain evidence="3">CtXnn1</strain>
    </source>
</reference>
<evidence type="ECO:0000256" key="1">
    <source>
        <dbReference type="SAM" id="MobiDB-lite"/>
    </source>
</evidence>
<keyword evidence="2" id="KW-0812">Transmembrane</keyword>
<keyword evidence="2" id="KW-0472">Membrane</keyword>
<feature type="compositionally biased region" description="Basic and acidic residues" evidence="1">
    <location>
        <begin position="118"/>
        <end position="134"/>
    </location>
</feature>
<sequence length="206" mass="23406">MSLLLIVGVIVLFSALFYEHTKDKSLTALFCAAIVVMSLFTHYFDQSETTEQLRIRETWGYAKGLSDTYNVFVDAYDKEGINDEIYGNISDNDYGNYIRNSFDAYVKDDPGKALYEAGKEDGNEKGFDKGHEDGYDTGYDNGYDDGYYDGSHGLEWHEDLTPVTESQESESSEESHAVSDFLRYRAEMQRKTNEKRAAEVSESNSK</sequence>
<evidence type="ECO:0000256" key="2">
    <source>
        <dbReference type="SAM" id="Phobius"/>
    </source>
</evidence>
<organism evidence="3">
    <name type="scientific">Phage sp. ctXnn1</name>
    <dbReference type="NCBI Taxonomy" id="2826749"/>
    <lineage>
        <taxon>Viruses</taxon>
    </lineage>
</organism>
<dbReference type="EMBL" id="BK015108">
    <property type="protein sequence ID" value="DAD91241.1"/>
    <property type="molecule type" value="Genomic_DNA"/>
</dbReference>
<name>A0A8S5N9B8_9VIRU</name>
<feature type="region of interest" description="Disordered" evidence="1">
    <location>
        <begin position="118"/>
        <end position="206"/>
    </location>
</feature>
<feature type="compositionally biased region" description="Basic and acidic residues" evidence="1">
    <location>
        <begin position="173"/>
        <end position="206"/>
    </location>
</feature>
<evidence type="ECO:0000313" key="3">
    <source>
        <dbReference type="EMBL" id="DAD91241.1"/>
    </source>
</evidence>